<keyword evidence="1" id="KW-0805">Transcription regulation</keyword>
<dbReference type="RefSeq" id="WP_085171767.1">
    <property type="nucleotide sequence ID" value="NZ_LQPC01000004.1"/>
</dbReference>
<name>A0A1X1X2F1_MYCIR</name>
<feature type="domain" description="HTH tetR-type" evidence="5">
    <location>
        <begin position="6"/>
        <end position="66"/>
    </location>
</feature>
<organism evidence="6 7">
    <name type="scientific">Mycolicibacterium iranicum</name>
    <name type="common">Mycobacterium iranicum</name>
    <dbReference type="NCBI Taxonomy" id="912594"/>
    <lineage>
        <taxon>Bacteria</taxon>
        <taxon>Bacillati</taxon>
        <taxon>Actinomycetota</taxon>
        <taxon>Actinomycetes</taxon>
        <taxon>Mycobacteriales</taxon>
        <taxon>Mycobacteriaceae</taxon>
        <taxon>Mycolicibacterium</taxon>
    </lineage>
</organism>
<evidence type="ECO:0000256" key="4">
    <source>
        <dbReference type="PROSITE-ProRule" id="PRU00335"/>
    </source>
</evidence>
<feature type="DNA-binding region" description="H-T-H motif" evidence="4">
    <location>
        <begin position="29"/>
        <end position="48"/>
    </location>
</feature>
<dbReference type="Pfam" id="PF00440">
    <property type="entry name" value="TetR_N"/>
    <property type="match status" value="1"/>
</dbReference>
<gene>
    <name evidence="6" type="ORF">AWC12_01915</name>
</gene>
<dbReference type="Gene3D" id="1.10.357.10">
    <property type="entry name" value="Tetracycline Repressor, domain 2"/>
    <property type="match status" value="1"/>
</dbReference>
<dbReference type="PROSITE" id="PS50977">
    <property type="entry name" value="HTH_TETR_2"/>
    <property type="match status" value="1"/>
</dbReference>
<evidence type="ECO:0000313" key="6">
    <source>
        <dbReference type="EMBL" id="ORV92840.1"/>
    </source>
</evidence>
<evidence type="ECO:0000313" key="7">
    <source>
        <dbReference type="Proteomes" id="UP000193622"/>
    </source>
</evidence>
<sequence length="192" mass="21565">MGRPKEFDPHAAVDRAMDVFWGQGYGATTPQQLAERLQIAKGSMYHTFGGKRQLYDLALRRYLDMRVESVGAMLNSPGPAKDILRQVFLYLVETDFERPDRRGCFATNSAVELGRIDEDVTRRVIDLFGRTEEAFRELIERGQRDGDIRPDLNASDAASMLLSTATGLHVLARVDSGPERLHRVVDATLDLV</sequence>
<dbReference type="InterPro" id="IPR001647">
    <property type="entry name" value="HTH_TetR"/>
</dbReference>
<dbReference type="AlphaFoldDB" id="A0A1X1X2F1"/>
<keyword evidence="3" id="KW-0804">Transcription</keyword>
<dbReference type="Gene3D" id="1.10.10.60">
    <property type="entry name" value="Homeodomain-like"/>
    <property type="match status" value="1"/>
</dbReference>
<dbReference type="EMBL" id="LQPC01000004">
    <property type="protein sequence ID" value="ORV92840.1"/>
    <property type="molecule type" value="Genomic_DNA"/>
</dbReference>
<dbReference type="Proteomes" id="UP000193622">
    <property type="component" value="Unassembled WGS sequence"/>
</dbReference>
<dbReference type="InterPro" id="IPR011075">
    <property type="entry name" value="TetR_C"/>
</dbReference>
<keyword evidence="2 4" id="KW-0238">DNA-binding</keyword>
<comment type="caution">
    <text evidence="6">The sequence shown here is derived from an EMBL/GenBank/DDBJ whole genome shotgun (WGS) entry which is preliminary data.</text>
</comment>
<dbReference type="InterPro" id="IPR036271">
    <property type="entry name" value="Tet_transcr_reg_TetR-rel_C_sf"/>
</dbReference>
<dbReference type="SUPFAM" id="SSF48498">
    <property type="entry name" value="Tetracyclin repressor-like, C-terminal domain"/>
    <property type="match status" value="1"/>
</dbReference>
<evidence type="ECO:0000256" key="1">
    <source>
        <dbReference type="ARBA" id="ARBA00023015"/>
    </source>
</evidence>
<dbReference type="GO" id="GO:0003677">
    <property type="term" value="F:DNA binding"/>
    <property type="evidence" value="ECO:0007669"/>
    <property type="project" value="UniProtKB-UniRule"/>
</dbReference>
<evidence type="ECO:0000256" key="2">
    <source>
        <dbReference type="ARBA" id="ARBA00023125"/>
    </source>
</evidence>
<reference evidence="6 7" key="1">
    <citation type="submission" date="2016-01" db="EMBL/GenBank/DDBJ databases">
        <title>The new phylogeny of the genus Mycobacterium.</title>
        <authorList>
            <person name="Tarcisio F."/>
            <person name="Conor M."/>
            <person name="Antonella G."/>
            <person name="Elisabetta G."/>
            <person name="Giulia F.S."/>
            <person name="Sara T."/>
            <person name="Anna F."/>
            <person name="Clotilde B."/>
            <person name="Roberto B."/>
            <person name="Veronica D.S."/>
            <person name="Fabio R."/>
            <person name="Monica P."/>
            <person name="Olivier J."/>
            <person name="Enrico T."/>
            <person name="Nicola S."/>
        </authorList>
    </citation>
    <scope>NUCLEOTIDE SEQUENCE [LARGE SCALE GENOMIC DNA]</scope>
    <source>
        <strain evidence="6 7">DSM 45541</strain>
    </source>
</reference>
<dbReference type="Pfam" id="PF16925">
    <property type="entry name" value="TetR_C_13"/>
    <property type="match status" value="1"/>
</dbReference>
<dbReference type="SUPFAM" id="SSF46689">
    <property type="entry name" value="Homeodomain-like"/>
    <property type="match status" value="1"/>
</dbReference>
<evidence type="ECO:0000256" key="3">
    <source>
        <dbReference type="ARBA" id="ARBA00023163"/>
    </source>
</evidence>
<proteinExistence type="predicted"/>
<accession>A0A1X1X2F1</accession>
<dbReference type="PANTHER" id="PTHR47506:SF10">
    <property type="entry name" value="TRANSCRIPTIONAL REGULATORY PROTEIN"/>
    <property type="match status" value="1"/>
</dbReference>
<dbReference type="PANTHER" id="PTHR47506">
    <property type="entry name" value="TRANSCRIPTIONAL REGULATORY PROTEIN"/>
    <property type="match status" value="1"/>
</dbReference>
<dbReference type="InterPro" id="IPR009057">
    <property type="entry name" value="Homeodomain-like_sf"/>
</dbReference>
<evidence type="ECO:0000259" key="5">
    <source>
        <dbReference type="PROSITE" id="PS50977"/>
    </source>
</evidence>
<protein>
    <submittedName>
        <fullName evidence="6">TetR family transcriptional regulator</fullName>
    </submittedName>
</protein>